<dbReference type="EMBL" id="BAAANY010000033">
    <property type="protein sequence ID" value="GAA1709246.1"/>
    <property type="molecule type" value="Genomic_DNA"/>
</dbReference>
<name>A0ABN2IPN3_9ACTN</name>
<comment type="caution">
    <text evidence="1">The sequence shown here is derived from an EMBL/GenBank/DDBJ whole genome shotgun (WGS) entry which is preliminary data.</text>
</comment>
<protein>
    <submittedName>
        <fullName evidence="1">Uncharacterized protein</fullName>
    </submittedName>
</protein>
<gene>
    <name evidence="1" type="ORF">GCM10009765_68310</name>
</gene>
<accession>A0ABN2IPN3</accession>
<evidence type="ECO:0000313" key="2">
    <source>
        <dbReference type="Proteomes" id="UP001500618"/>
    </source>
</evidence>
<organism evidence="1 2">
    <name type="scientific">Fodinicola feengrottensis</name>
    <dbReference type="NCBI Taxonomy" id="435914"/>
    <lineage>
        <taxon>Bacteria</taxon>
        <taxon>Bacillati</taxon>
        <taxon>Actinomycetota</taxon>
        <taxon>Actinomycetes</taxon>
        <taxon>Mycobacteriales</taxon>
        <taxon>Fodinicola</taxon>
    </lineage>
</organism>
<keyword evidence="2" id="KW-1185">Reference proteome</keyword>
<reference evidence="1 2" key="1">
    <citation type="journal article" date="2019" name="Int. J. Syst. Evol. Microbiol.">
        <title>The Global Catalogue of Microorganisms (GCM) 10K type strain sequencing project: providing services to taxonomists for standard genome sequencing and annotation.</title>
        <authorList>
            <consortium name="The Broad Institute Genomics Platform"/>
            <consortium name="The Broad Institute Genome Sequencing Center for Infectious Disease"/>
            <person name="Wu L."/>
            <person name="Ma J."/>
        </authorList>
    </citation>
    <scope>NUCLEOTIDE SEQUENCE [LARGE SCALE GENOMIC DNA]</scope>
    <source>
        <strain evidence="1 2">JCM 14718</strain>
    </source>
</reference>
<sequence length="70" mass="7784">MVRVGTNRAERLVEEVDVGGAEMFAVLQRVAGLVVDLLEGRERFVQFGRIDVLSHRRPVQYVGHAVLPGL</sequence>
<proteinExistence type="predicted"/>
<evidence type="ECO:0000313" key="1">
    <source>
        <dbReference type="EMBL" id="GAA1709246.1"/>
    </source>
</evidence>
<dbReference type="Proteomes" id="UP001500618">
    <property type="component" value="Unassembled WGS sequence"/>
</dbReference>